<dbReference type="PROSITE" id="PS00518">
    <property type="entry name" value="ZF_RING_1"/>
    <property type="match status" value="1"/>
</dbReference>
<dbReference type="PROSITE" id="PS50119">
    <property type="entry name" value="ZF_BBOX"/>
    <property type="match status" value="1"/>
</dbReference>
<reference evidence="12" key="2">
    <citation type="submission" date="2025-09" db="UniProtKB">
        <authorList>
            <consortium name="Ensembl"/>
        </authorList>
    </citation>
    <scope>IDENTIFICATION</scope>
</reference>
<evidence type="ECO:0008006" key="14">
    <source>
        <dbReference type="Google" id="ProtNLM"/>
    </source>
</evidence>
<dbReference type="Ensembl" id="ENSCCRT00010084175.1">
    <property type="protein sequence ID" value="ENSCCRP00010075946.1"/>
    <property type="gene ID" value="ENSCCRG00010033113.1"/>
</dbReference>
<dbReference type="InterPro" id="IPR006574">
    <property type="entry name" value="PRY"/>
</dbReference>
<dbReference type="InterPro" id="IPR043136">
    <property type="entry name" value="B30.2/SPRY_sf"/>
</dbReference>
<dbReference type="InterPro" id="IPR051051">
    <property type="entry name" value="E3_ubiq-ligase_TRIM/RNF"/>
</dbReference>
<name>A0A8C1MFD5_CYPCA</name>
<dbReference type="PROSITE" id="PS50089">
    <property type="entry name" value="ZF_RING_2"/>
    <property type="match status" value="1"/>
</dbReference>
<keyword evidence="13" id="KW-1185">Reference proteome</keyword>
<dbReference type="Pfam" id="PF00643">
    <property type="entry name" value="zf-B_box"/>
    <property type="match status" value="1"/>
</dbReference>
<feature type="compositionally biased region" description="Pro residues" evidence="8">
    <location>
        <begin position="91"/>
        <end position="111"/>
    </location>
</feature>
<evidence type="ECO:0000256" key="8">
    <source>
        <dbReference type="SAM" id="MobiDB-lite"/>
    </source>
</evidence>
<dbReference type="CDD" id="cd19802">
    <property type="entry name" value="Bbox1_TRIM8-like"/>
    <property type="match status" value="1"/>
</dbReference>
<dbReference type="SMART" id="SM00184">
    <property type="entry name" value="RING"/>
    <property type="match status" value="1"/>
</dbReference>
<keyword evidence="3 6" id="KW-0863">Zinc-finger</keyword>
<dbReference type="PRINTS" id="PR01407">
    <property type="entry name" value="BUTYPHLNCDUF"/>
</dbReference>
<keyword evidence="5" id="KW-0391">Immunity</keyword>
<dbReference type="SMART" id="SM00589">
    <property type="entry name" value="PRY"/>
    <property type="match status" value="1"/>
</dbReference>
<keyword evidence="7" id="KW-0175">Coiled coil</keyword>
<feature type="region of interest" description="Disordered" evidence="8">
    <location>
        <begin position="86"/>
        <end position="139"/>
    </location>
</feature>
<dbReference type="InterPro" id="IPR013083">
    <property type="entry name" value="Znf_RING/FYVE/PHD"/>
</dbReference>
<evidence type="ECO:0000313" key="13">
    <source>
        <dbReference type="Proteomes" id="UP000694427"/>
    </source>
</evidence>
<dbReference type="PANTHER" id="PTHR25465:SF5">
    <property type="entry name" value="E3 UBIQUITIN_ISG15 LIGASE TRIM25-RELATED"/>
    <property type="match status" value="1"/>
</dbReference>
<feature type="domain" description="RING-type" evidence="9">
    <location>
        <begin position="15"/>
        <end position="58"/>
    </location>
</feature>
<evidence type="ECO:0000256" key="4">
    <source>
        <dbReference type="ARBA" id="ARBA00022833"/>
    </source>
</evidence>
<proteinExistence type="predicted"/>
<dbReference type="InterPro" id="IPR001841">
    <property type="entry name" value="Znf_RING"/>
</dbReference>
<feature type="domain" description="B box-type" evidence="10">
    <location>
        <begin position="193"/>
        <end position="233"/>
    </location>
</feature>
<dbReference type="InterPro" id="IPR000315">
    <property type="entry name" value="Znf_B-box"/>
</dbReference>
<organism evidence="12 13">
    <name type="scientific">Cyprinus carpio</name>
    <name type="common">Common carp</name>
    <dbReference type="NCBI Taxonomy" id="7962"/>
    <lineage>
        <taxon>Eukaryota</taxon>
        <taxon>Metazoa</taxon>
        <taxon>Chordata</taxon>
        <taxon>Craniata</taxon>
        <taxon>Vertebrata</taxon>
        <taxon>Euteleostomi</taxon>
        <taxon>Actinopterygii</taxon>
        <taxon>Neopterygii</taxon>
        <taxon>Teleostei</taxon>
        <taxon>Ostariophysi</taxon>
        <taxon>Cypriniformes</taxon>
        <taxon>Cyprinidae</taxon>
        <taxon>Cyprininae</taxon>
        <taxon>Cyprinus</taxon>
    </lineage>
</organism>
<dbReference type="Pfam" id="PF25600">
    <property type="entry name" value="TRIM_CC"/>
    <property type="match status" value="1"/>
</dbReference>
<dbReference type="PANTHER" id="PTHR25465">
    <property type="entry name" value="B-BOX DOMAIN CONTAINING"/>
    <property type="match status" value="1"/>
</dbReference>
<evidence type="ECO:0000256" key="7">
    <source>
        <dbReference type="SAM" id="Coils"/>
    </source>
</evidence>
<dbReference type="PROSITE" id="PS50188">
    <property type="entry name" value="B302_SPRY"/>
    <property type="match status" value="1"/>
</dbReference>
<dbReference type="GO" id="GO:0045087">
    <property type="term" value="P:innate immune response"/>
    <property type="evidence" value="ECO:0007669"/>
    <property type="project" value="UniProtKB-KW"/>
</dbReference>
<dbReference type="InterPro" id="IPR001870">
    <property type="entry name" value="B30.2/SPRY"/>
</dbReference>
<dbReference type="GO" id="GO:0008270">
    <property type="term" value="F:zinc ion binding"/>
    <property type="evidence" value="ECO:0007669"/>
    <property type="project" value="UniProtKB-KW"/>
</dbReference>
<feature type="domain" description="B30.2/SPRY" evidence="11">
    <location>
        <begin position="405"/>
        <end position="600"/>
    </location>
</feature>
<dbReference type="InterPro" id="IPR013320">
    <property type="entry name" value="ConA-like_dom_sf"/>
</dbReference>
<reference evidence="12" key="1">
    <citation type="submission" date="2025-08" db="UniProtKB">
        <authorList>
            <consortium name="Ensembl"/>
        </authorList>
    </citation>
    <scope>IDENTIFICATION</scope>
</reference>
<accession>A0A8C1MFD5</accession>
<dbReference type="SMART" id="SM00336">
    <property type="entry name" value="BBOX"/>
    <property type="match status" value="1"/>
</dbReference>
<dbReference type="Gene3D" id="3.30.160.60">
    <property type="entry name" value="Classic Zinc Finger"/>
    <property type="match status" value="1"/>
</dbReference>
<dbReference type="SUPFAM" id="SSF49899">
    <property type="entry name" value="Concanavalin A-like lectins/glucanases"/>
    <property type="match status" value="1"/>
</dbReference>
<dbReference type="Proteomes" id="UP000694427">
    <property type="component" value="Unplaced"/>
</dbReference>
<dbReference type="GO" id="GO:0005737">
    <property type="term" value="C:cytoplasm"/>
    <property type="evidence" value="ECO:0007669"/>
    <property type="project" value="UniProtKB-ARBA"/>
</dbReference>
<dbReference type="InterPro" id="IPR017907">
    <property type="entry name" value="Znf_RING_CS"/>
</dbReference>
<dbReference type="SUPFAM" id="SSF57850">
    <property type="entry name" value="RING/U-box"/>
    <property type="match status" value="1"/>
</dbReference>
<sequence length="600" mass="67437">MAQASISVDQNQLKCSVCLDLLKDPVMIPCGHNYCKRCITDVWDQDDQKGIYRCPLCKQSFTPRPVLCKNVMIAEMVEKLKKTRLQEAPVPATPADPPATPAATPADPPAATPATPATPADPPAATPATPADPPTSVHAGSGDVQCDSCTGIKQKAVKSCLECRSSYCQTHLEQHENLFRGKGHNLIDANGRLRQMICSQHDKMLEIYCRTDQSCICMMCLVDKHKNHDTVSTAAARTEKQRLLKETQIKLQKITQQREKDLQELREAVDSHKRSAQSAVEDSERIFTELIRSIEKRHSEVKQLIRDQERAAVSRAEEQLERLKKEIDDLKRKDTEMEQISQTDDHVNFLQGFTSVCLSGFTNGIIVSSDLSFDDVVKSVSQLRDKLQQFSTETIENISGTVKRVQVIFPPDYDTREEFLQYSHLLTLDLNSVHNWLCLSEGNTVMTVSVTDQHYPDHPDRFDSWAEALCRESVTGRCYWELEWTGNGRLGVDIGVTYKSISRKDEGPPSAAGRNDQSWSLFCSPDCCSFWHNNMETKLPVVSSNRVGVYVDHSAGVLSFYRVSDTMSLIHRVQTTFTQPLYVMYGLDDNSSVKLCHLTT</sequence>
<dbReference type="CDD" id="cd16040">
    <property type="entry name" value="SPRY_PRY_SNTX"/>
    <property type="match status" value="1"/>
</dbReference>
<dbReference type="Gene3D" id="4.10.830.40">
    <property type="match status" value="1"/>
</dbReference>
<evidence type="ECO:0000256" key="3">
    <source>
        <dbReference type="ARBA" id="ARBA00022771"/>
    </source>
</evidence>
<keyword evidence="2" id="KW-0479">Metal-binding</keyword>
<dbReference type="InterPro" id="IPR003879">
    <property type="entry name" value="Butyrophylin_SPRY"/>
</dbReference>
<feature type="compositionally biased region" description="Pro residues" evidence="8">
    <location>
        <begin position="119"/>
        <end position="133"/>
    </location>
</feature>
<dbReference type="SMART" id="SM00449">
    <property type="entry name" value="SPRY"/>
    <property type="match status" value="1"/>
</dbReference>
<dbReference type="InterPro" id="IPR058030">
    <property type="entry name" value="TRIM8/14/16/25/29/45/65_CC"/>
</dbReference>
<evidence type="ECO:0000256" key="1">
    <source>
        <dbReference type="ARBA" id="ARBA00022588"/>
    </source>
</evidence>
<dbReference type="SUPFAM" id="SSF57845">
    <property type="entry name" value="B-box zinc-binding domain"/>
    <property type="match status" value="1"/>
</dbReference>
<dbReference type="CDD" id="cd19769">
    <property type="entry name" value="Bbox2_TRIM16-like"/>
    <property type="match status" value="1"/>
</dbReference>
<keyword evidence="4" id="KW-0862">Zinc</keyword>
<evidence type="ECO:0000259" key="9">
    <source>
        <dbReference type="PROSITE" id="PS50089"/>
    </source>
</evidence>
<evidence type="ECO:0000259" key="11">
    <source>
        <dbReference type="PROSITE" id="PS50188"/>
    </source>
</evidence>
<protein>
    <recommendedName>
        <fullName evidence="14">Tripartite motif-containing protein 16-like</fullName>
    </recommendedName>
</protein>
<dbReference type="AlphaFoldDB" id="A0A8C1MFD5"/>
<evidence type="ECO:0000259" key="10">
    <source>
        <dbReference type="PROSITE" id="PS50119"/>
    </source>
</evidence>
<dbReference type="Pfam" id="PF00622">
    <property type="entry name" value="SPRY"/>
    <property type="match status" value="1"/>
</dbReference>
<keyword evidence="1" id="KW-0399">Innate immunity</keyword>
<dbReference type="InterPro" id="IPR003877">
    <property type="entry name" value="SPRY_dom"/>
</dbReference>
<dbReference type="Pfam" id="PF13765">
    <property type="entry name" value="PRY"/>
    <property type="match status" value="1"/>
</dbReference>
<evidence type="ECO:0000256" key="6">
    <source>
        <dbReference type="PROSITE-ProRule" id="PRU00024"/>
    </source>
</evidence>
<dbReference type="Pfam" id="PF15227">
    <property type="entry name" value="zf-C3HC4_4"/>
    <property type="match status" value="1"/>
</dbReference>
<evidence type="ECO:0000313" key="12">
    <source>
        <dbReference type="Ensembl" id="ENSCCRP00010075946.1"/>
    </source>
</evidence>
<dbReference type="Gene3D" id="3.30.40.10">
    <property type="entry name" value="Zinc/RING finger domain, C3HC4 (zinc finger)"/>
    <property type="match status" value="1"/>
</dbReference>
<feature type="coiled-coil region" evidence="7">
    <location>
        <begin position="237"/>
        <end position="340"/>
    </location>
</feature>
<dbReference type="Gene3D" id="2.60.120.920">
    <property type="match status" value="1"/>
</dbReference>
<evidence type="ECO:0000256" key="5">
    <source>
        <dbReference type="ARBA" id="ARBA00022859"/>
    </source>
</evidence>
<evidence type="ECO:0000256" key="2">
    <source>
        <dbReference type="ARBA" id="ARBA00022723"/>
    </source>
</evidence>